<dbReference type="Proteomes" id="UP001331761">
    <property type="component" value="Unassembled WGS sequence"/>
</dbReference>
<accession>A0AAN8F996</accession>
<reference evidence="1 2" key="1">
    <citation type="submission" date="2019-10" db="EMBL/GenBank/DDBJ databases">
        <title>Assembly and Annotation for the nematode Trichostrongylus colubriformis.</title>
        <authorList>
            <person name="Martin J."/>
        </authorList>
    </citation>
    <scope>NUCLEOTIDE SEQUENCE [LARGE SCALE GENOMIC DNA]</scope>
    <source>
        <strain evidence="1">G859</strain>
        <tissue evidence="1">Whole worm</tissue>
    </source>
</reference>
<evidence type="ECO:0000313" key="2">
    <source>
        <dbReference type="Proteomes" id="UP001331761"/>
    </source>
</evidence>
<sequence length="40" mass="4853">MKLIPMWFLPGTRRLRNHCLPAMLLTAEISHHFTREHRQI</sequence>
<comment type="caution">
    <text evidence="1">The sequence shown here is derived from an EMBL/GenBank/DDBJ whole genome shotgun (WGS) entry which is preliminary data.</text>
</comment>
<keyword evidence="2" id="KW-1185">Reference proteome</keyword>
<proteinExistence type="predicted"/>
<organism evidence="1 2">
    <name type="scientific">Trichostrongylus colubriformis</name>
    <name type="common">Black scour worm</name>
    <dbReference type="NCBI Taxonomy" id="6319"/>
    <lineage>
        <taxon>Eukaryota</taxon>
        <taxon>Metazoa</taxon>
        <taxon>Ecdysozoa</taxon>
        <taxon>Nematoda</taxon>
        <taxon>Chromadorea</taxon>
        <taxon>Rhabditida</taxon>
        <taxon>Rhabditina</taxon>
        <taxon>Rhabditomorpha</taxon>
        <taxon>Strongyloidea</taxon>
        <taxon>Trichostrongylidae</taxon>
        <taxon>Trichostrongylus</taxon>
    </lineage>
</organism>
<name>A0AAN8F996_TRICO</name>
<evidence type="ECO:0000313" key="1">
    <source>
        <dbReference type="EMBL" id="KAK5972755.1"/>
    </source>
</evidence>
<gene>
    <name evidence="1" type="ORF">GCK32_021043</name>
</gene>
<dbReference type="EMBL" id="WIXE01016333">
    <property type="protein sequence ID" value="KAK5972755.1"/>
    <property type="molecule type" value="Genomic_DNA"/>
</dbReference>
<protein>
    <submittedName>
        <fullName evidence="1">Uncharacterized protein</fullName>
    </submittedName>
</protein>
<dbReference type="AlphaFoldDB" id="A0AAN8F996"/>